<reference evidence="2" key="2">
    <citation type="submission" date="2020-09" db="EMBL/GenBank/DDBJ databases">
        <authorList>
            <person name="Sun Q."/>
            <person name="Zhou Y."/>
        </authorList>
    </citation>
    <scope>NUCLEOTIDE SEQUENCE</scope>
    <source>
        <strain evidence="2">CGMCC 4.5737</strain>
    </source>
</reference>
<dbReference type="AlphaFoldDB" id="A0A8J3FUP2"/>
<sequence length="87" mass="8970">MDGLRSGKRCGIEDPVDGQVALACGGRADPDRDIRFPHVTGIGVGVAVDGDGANPHPSQGGDDPDGDLAPVGHENRVEHASHIRKTP</sequence>
<accession>A0A8J3FUP2</accession>
<protein>
    <submittedName>
        <fullName evidence="2">Uncharacterized protein</fullName>
    </submittedName>
</protein>
<organism evidence="2 3">
    <name type="scientific">Longimycelium tulufanense</name>
    <dbReference type="NCBI Taxonomy" id="907463"/>
    <lineage>
        <taxon>Bacteria</taxon>
        <taxon>Bacillati</taxon>
        <taxon>Actinomycetota</taxon>
        <taxon>Actinomycetes</taxon>
        <taxon>Pseudonocardiales</taxon>
        <taxon>Pseudonocardiaceae</taxon>
        <taxon>Longimycelium</taxon>
    </lineage>
</organism>
<evidence type="ECO:0000313" key="2">
    <source>
        <dbReference type="EMBL" id="GGM36901.1"/>
    </source>
</evidence>
<reference evidence="2" key="1">
    <citation type="journal article" date="2014" name="Int. J. Syst. Evol. Microbiol.">
        <title>Complete genome sequence of Corynebacterium casei LMG S-19264T (=DSM 44701T), isolated from a smear-ripened cheese.</title>
        <authorList>
            <consortium name="US DOE Joint Genome Institute (JGI-PGF)"/>
            <person name="Walter F."/>
            <person name="Albersmeier A."/>
            <person name="Kalinowski J."/>
            <person name="Ruckert C."/>
        </authorList>
    </citation>
    <scope>NUCLEOTIDE SEQUENCE</scope>
    <source>
        <strain evidence="2">CGMCC 4.5737</strain>
    </source>
</reference>
<name>A0A8J3FUP2_9PSEU</name>
<dbReference type="EMBL" id="BMMK01000002">
    <property type="protein sequence ID" value="GGM36901.1"/>
    <property type="molecule type" value="Genomic_DNA"/>
</dbReference>
<evidence type="ECO:0000313" key="3">
    <source>
        <dbReference type="Proteomes" id="UP000637578"/>
    </source>
</evidence>
<comment type="caution">
    <text evidence="2">The sequence shown here is derived from an EMBL/GenBank/DDBJ whole genome shotgun (WGS) entry which is preliminary data.</text>
</comment>
<gene>
    <name evidence="2" type="ORF">GCM10012275_05080</name>
</gene>
<keyword evidence="3" id="KW-1185">Reference proteome</keyword>
<proteinExistence type="predicted"/>
<evidence type="ECO:0000256" key="1">
    <source>
        <dbReference type="SAM" id="MobiDB-lite"/>
    </source>
</evidence>
<feature type="region of interest" description="Disordered" evidence="1">
    <location>
        <begin position="46"/>
        <end position="87"/>
    </location>
</feature>
<dbReference type="Proteomes" id="UP000637578">
    <property type="component" value="Unassembled WGS sequence"/>
</dbReference>